<keyword evidence="5" id="KW-1185">Reference proteome</keyword>
<proteinExistence type="predicted"/>
<evidence type="ECO:0000259" key="1">
    <source>
        <dbReference type="PROSITE" id="PS50181"/>
    </source>
</evidence>
<accession>A0A814RNP9</accession>
<evidence type="ECO:0000313" key="3">
    <source>
        <dbReference type="EMBL" id="CAF1539877.1"/>
    </source>
</evidence>
<dbReference type="InterPro" id="IPR001810">
    <property type="entry name" value="F-box_dom"/>
</dbReference>
<dbReference type="Pfam" id="PF00646">
    <property type="entry name" value="F-box"/>
    <property type="match status" value="1"/>
</dbReference>
<evidence type="ECO:0000313" key="4">
    <source>
        <dbReference type="Proteomes" id="UP000663854"/>
    </source>
</evidence>
<dbReference type="Proteomes" id="UP000663870">
    <property type="component" value="Unassembled WGS sequence"/>
</dbReference>
<evidence type="ECO:0000313" key="5">
    <source>
        <dbReference type="Proteomes" id="UP000663870"/>
    </source>
</evidence>
<comment type="caution">
    <text evidence="2">The sequence shown here is derived from an EMBL/GenBank/DDBJ whole genome shotgun (WGS) entry which is preliminary data.</text>
</comment>
<name>A0A814RNP9_9BILA</name>
<feature type="domain" description="F-box" evidence="1">
    <location>
        <begin position="6"/>
        <end position="54"/>
    </location>
</feature>
<organism evidence="2 4">
    <name type="scientific">Rotaria sordida</name>
    <dbReference type="NCBI Taxonomy" id="392033"/>
    <lineage>
        <taxon>Eukaryota</taxon>
        <taxon>Metazoa</taxon>
        <taxon>Spiralia</taxon>
        <taxon>Gnathifera</taxon>
        <taxon>Rotifera</taxon>
        <taxon>Eurotatoria</taxon>
        <taxon>Bdelloidea</taxon>
        <taxon>Philodinida</taxon>
        <taxon>Philodinidae</taxon>
        <taxon>Rotaria</taxon>
    </lineage>
</organism>
<dbReference type="Proteomes" id="UP000663854">
    <property type="component" value="Unassembled WGS sequence"/>
</dbReference>
<protein>
    <recommendedName>
        <fullName evidence="1">F-box domain-containing protein</fullName>
    </recommendedName>
</protein>
<sequence length="452" mass="52786">MSNNIILSIEVLPVEMLHYIFDNLDTQTILYSIRPLSRLFRSVVNTYNRYVLDFNFISKSSYYLICQLIHPQNIISLTLSNNERISDRIDLFILLVDLRQFTGLRSFTLLDIDESRLNFILKRINLNLLTSFSFNIKKYDDRLIETAAALLSSTIARKALRKLEFDTCDRIPNISWPINYITEYLTPNNRINIDDLYKILQCSPYLHTLIMNDIPKGVINNLTSIYFRQLTSLSIKNLSVTIDELESFLLLTSSLVYLKLIGVGHMLDGKRWEQFIEINLPELDKFEFYFNEWTSTDQTRTDLELIIASFQTLFWIEHKKWFVACEYEHTTLKPNIISLYSIPICKSSVSYTPTYTKTLLSTYPTMMKNELLIMNNIKSLNLTLNKLTADDIQVKSVTAHHPLFRKVTEINLEFCDDWPLISLQSLFVFIDISRIVHNFLRTSTQSLFTGSS</sequence>
<dbReference type="PROSITE" id="PS50181">
    <property type="entry name" value="FBOX"/>
    <property type="match status" value="1"/>
</dbReference>
<dbReference type="AlphaFoldDB" id="A0A814RNP9"/>
<dbReference type="EMBL" id="CAJNOH010000848">
    <property type="protein sequence ID" value="CAF1135788.1"/>
    <property type="molecule type" value="Genomic_DNA"/>
</dbReference>
<dbReference type="EMBL" id="CAJNOL010002973">
    <property type="protein sequence ID" value="CAF1539877.1"/>
    <property type="molecule type" value="Genomic_DNA"/>
</dbReference>
<reference evidence="2" key="1">
    <citation type="submission" date="2021-02" db="EMBL/GenBank/DDBJ databases">
        <authorList>
            <person name="Nowell W R."/>
        </authorList>
    </citation>
    <scope>NUCLEOTIDE SEQUENCE</scope>
</reference>
<evidence type="ECO:0000313" key="2">
    <source>
        <dbReference type="EMBL" id="CAF1135788.1"/>
    </source>
</evidence>
<gene>
    <name evidence="3" type="ORF">JXQ802_LOCUS42871</name>
    <name evidence="2" type="ORF">PYM288_LOCUS21450</name>
</gene>